<keyword evidence="13" id="KW-1185">Reference proteome</keyword>
<dbReference type="AlphaFoldDB" id="A0A7R8V301"/>
<sequence length="649" mass="74430">MWKCLVFILVQICAASLVGNLWQIFQRIPRTRQVDPCSDFYQFACEAGANDLDVDSYSENTTLGFLEIAKQRVAESLSKSLSCNSSTWCNDEESFNNARKFYSVCLDTQPESTLPELKTIIKSFVNLPIVNESWDEKDFKWVREVSVLRKYGVQAIIHEFVARDWKNVSALKTYFVAPKFDFVHKEDLLGTSRNSGELVSFYKRYIKLIFKKLGLSIQKAGEVSEDIVAFETEIARIVPDESEVTPPEPITFYTLKNRFPQMDWLTYFINSVKTSAILWSPLIVINEEYYRRLVNLISRTQSRVIAQYLLFKFMFKFRAAVEDAHSPEYCLEDVIKKMKTNVGKVFVNNYYSPETKQSVSEIVADVKEAFAEILNESVWLDQSTKDQALEKLHAVRTIIGYSDDLFTDNREASIRLTNNYYKNCVELARREAEIEHMQLEKGLHPWIPSSVDPNAFYNVTANTIFIPAGLLIPPVYDKTYPKYRNYGVLGAIIGHVLTHGFDFEGKDYDSKGSEQTWWTTKSLIAYYSHLECVLPQYNNISASESRESVGDFGGLSENVADSGGIQVAFRAYMNWKRRNQQELLPAGTITSEKLFFMNFAKLWCTPQSNSSLSNKYHVFNSLASVPSFTDAFGCEPGSKMNPVRRCKLW</sequence>
<name>A0A7R8V301_HERIL</name>
<dbReference type="Pfam" id="PF01431">
    <property type="entry name" value="Peptidase_M13"/>
    <property type="match status" value="1"/>
</dbReference>
<organism evidence="12 13">
    <name type="scientific">Hermetia illucens</name>
    <name type="common">Black soldier fly</name>
    <dbReference type="NCBI Taxonomy" id="343691"/>
    <lineage>
        <taxon>Eukaryota</taxon>
        <taxon>Metazoa</taxon>
        <taxon>Ecdysozoa</taxon>
        <taxon>Arthropoda</taxon>
        <taxon>Hexapoda</taxon>
        <taxon>Insecta</taxon>
        <taxon>Pterygota</taxon>
        <taxon>Neoptera</taxon>
        <taxon>Endopterygota</taxon>
        <taxon>Diptera</taxon>
        <taxon>Brachycera</taxon>
        <taxon>Stratiomyomorpha</taxon>
        <taxon>Stratiomyidae</taxon>
        <taxon>Hermetiinae</taxon>
        <taxon>Hermetia</taxon>
    </lineage>
</organism>
<feature type="chain" id="PRO_5031041760" evidence="9">
    <location>
        <begin position="16"/>
        <end position="649"/>
    </location>
</feature>
<comment type="subcellular location">
    <subcellularLocation>
        <location evidence="2">Cell membrane</location>
        <topology evidence="2">Single-pass type II membrane protein</topology>
    </subcellularLocation>
</comment>
<comment type="cofactor">
    <cofactor evidence="1">
        <name>Zn(2+)</name>
        <dbReference type="ChEBI" id="CHEBI:29105"/>
    </cofactor>
</comment>
<dbReference type="EMBL" id="LR899013">
    <property type="protein sequence ID" value="CAD7091260.1"/>
    <property type="molecule type" value="Genomic_DNA"/>
</dbReference>
<gene>
    <name evidence="12" type="ORF">HERILL_LOCUS13683</name>
</gene>
<dbReference type="PANTHER" id="PTHR11733">
    <property type="entry name" value="ZINC METALLOPROTEASE FAMILY M13 NEPRILYSIN-RELATED"/>
    <property type="match status" value="1"/>
</dbReference>
<dbReference type="CDD" id="cd08662">
    <property type="entry name" value="M13"/>
    <property type="match status" value="1"/>
</dbReference>
<evidence type="ECO:0000256" key="4">
    <source>
        <dbReference type="ARBA" id="ARBA00022670"/>
    </source>
</evidence>
<dbReference type="Gene3D" id="1.10.1380.10">
    <property type="entry name" value="Neutral endopeptidase , domain2"/>
    <property type="match status" value="1"/>
</dbReference>
<dbReference type="Proteomes" id="UP000594454">
    <property type="component" value="Chromosome 5"/>
</dbReference>
<feature type="domain" description="Peptidase M13 C-terminal" evidence="10">
    <location>
        <begin position="454"/>
        <end position="648"/>
    </location>
</feature>
<dbReference type="OrthoDB" id="6487182at2759"/>
<evidence type="ECO:0000259" key="10">
    <source>
        <dbReference type="Pfam" id="PF01431"/>
    </source>
</evidence>
<keyword evidence="5" id="KW-0479">Metal-binding</keyword>
<dbReference type="Gene3D" id="3.40.390.10">
    <property type="entry name" value="Collagenase (Catalytic Domain)"/>
    <property type="match status" value="1"/>
</dbReference>
<dbReference type="Pfam" id="PF05649">
    <property type="entry name" value="Peptidase_M13_N"/>
    <property type="match status" value="1"/>
</dbReference>
<dbReference type="GO" id="GO:0004222">
    <property type="term" value="F:metalloendopeptidase activity"/>
    <property type="evidence" value="ECO:0007669"/>
    <property type="project" value="InterPro"/>
</dbReference>
<protein>
    <submittedName>
        <fullName evidence="12">Uncharacterized protein</fullName>
    </submittedName>
</protein>
<evidence type="ECO:0000259" key="11">
    <source>
        <dbReference type="Pfam" id="PF05649"/>
    </source>
</evidence>
<dbReference type="InterPro" id="IPR018497">
    <property type="entry name" value="Peptidase_M13_C"/>
</dbReference>
<dbReference type="InterPro" id="IPR000718">
    <property type="entry name" value="Peptidase_M13"/>
</dbReference>
<feature type="domain" description="Peptidase M13 N-terminal" evidence="11">
    <location>
        <begin position="36"/>
        <end position="401"/>
    </location>
</feature>
<feature type="signal peptide" evidence="9">
    <location>
        <begin position="1"/>
        <end position="15"/>
    </location>
</feature>
<keyword evidence="8" id="KW-0482">Metalloprotease</keyword>
<dbReference type="GO" id="GO:0005886">
    <property type="term" value="C:plasma membrane"/>
    <property type="evidence" value="ECO:0007669"/>
    <property type="project" value="UniProtKB-SubCell"/>
</dbReference>
<reference evidence="12 13" key="1">
    <citation type="submission" date="2020-11" db="EMBL/GenBank/DDBJ databases">
        <authorList>
            <person name="Wallbank WR R."/>
            <person name="Pardo Diaz C."/>
            <person name="Kozak K."/>
            <person name="Martin S."/>
            <person name="Jiggins C."/>
            <person name="Moest M."/>
            <person name="Warren A I."/>
            <person name="Generalovic N T."/>
            <person name="Byers J.R.P. K."/>
            <person name="Montejo-Kovacevich G."/>
            <person name="Yen C E."/>
        </authorList>
    </citation>
    <scope>NUCLEOTIDE SEQUENCE [LARGE SCALE GENOMIC DNA]</scope>
</reference>
<dbReference type="InParanoid" id="A0A7R8V301"/>
<evidence type="ECO:0000256" key="7">
    <source>
        <dbReference type="ARBA" id="ARBA00022833"/>
    </source>
</evidence>
<evidence type="ECO:0000256" key="3">
    <source>
        <dbReference type="ARBA" id="ARBA00007357"/>
    </source>
</evidence>
<comment type="similarity">
    <text evidence="3">Belongs to the peptidase M13 family.</text>
</comment>
<evidence type="ECO:0000256" key="8">
    <source>
        <dbReference type="ARBA" id="ARBA00023049"/>
    </source>
</evidence>
<dbReference type="PRINTS" id="PR00786">
    <property type="entry name" value="NEPRILYSIN"/>
</dbReference>
<evidence type="ECO:0000256" key="5">
    <source>
        <dbReference type="ARBA" id="ARBA00022723"/>
    </source>
</evidence>
<dbReference type="InterPro" id="IPR008753">
    <property type="entry name" value="Peptidase_M13_N"/>
</dbReference>
<evidence type="ECO:0000256" key="6">
    <source>
        <dbReference type="ARBA" id="ARBA00022801"/>
    </source>
</evidence>
<dbReference type="InterPro" id="IPR024079">
    <property type="entry name" value="MetalloPept_cat_dom_sf"/>
</dbReference>
<keyword evidence="9" id="KW-0732">Signal</keyword>
<dbReference type="PROSITE" id="PS51885">
    <property type="entry name" value="NEPRILYSIN"/>
    <property type="match status" value="1"/>
</dbReference>
<proteinExistence type="inferred from homology"/>
<keyword evidence="6" id="KW-0378">Hydrolase</keyword>
<evidence type="ECO:0000256" key="1">
    <source>
        <dbReference type="ARBA" id="ARBA00001947"/>
    </source>
</evidence>
<accession>A0A7R8V301</accession>
<dbReference type="SUPFAM" id="SSF55486">
    <property type="entry name" value="Metalloproteases ('zincins'), catalytic domain"/>
    <property type="match status" value="1"/>
</dbReference>
<evidence type="ECO:0000256" key="2">
    <source>
        <dbReference type="ARBA" id="ARBA00004401"/>
    </source>
</evidence>
<dbReference type="GO" id="GO:0046872">
    <property type="term" value="F:metal ion binding"/>
    <property type="evidence" value="ECO:0007669"/>
    <property type="project" value="UniProtKB-KW"/>
</dbReference>
<dbReference type="OMA" id="WIKEPLE"/>
<dbReference type="InterPro" id="IPR042089">
    <property type="entry name" value="Peptidase_M13_dom_2"/>
</dbReference>
<evidence type="ECO:0000313" key="13">
    <source>
        <dbReference type="Proteomes" id="UP000594454"/>
    </source>
</evidence>
<evidence type="ECO:0000256" key="9">
    <source>
        <dbReference type="SAM" id="SignalP"/>
    </source>
</evidence>
<dbReference type="GO" id="GO:0016485">
    <property type="term" value="P:protein processing"/>
    <property type="evidence" value="ECO:0007669"/>
    <property type="project" value="TreeGrafter"/>
</dbReference>
<keyword evidence="4" id="KW-0645">Protease</keyword>
<keyword evidence="7" id="KW-0862">Zinc</keyword>
<dbReference type="PANTHER" id="PTHR11733:SF167">
    <property type="entry name" value="FI17812P1-RELATED"/>
    <property type="match status" value="1"/>
</dbReference>
<evidence type="ECO:0000313" key="12">
    <source>
        <dbReference type="EMBL" id="CAD7091260.1"/>
    </source>
</evidence>